<evidence type="ECO:0000313" key="2">
    <source>
        <dbReference type="EMBL" id="OGG17721.1"/>
    </source>
</evidence>
<proteinExistence type="predicted"/>
<gene>
    <name evidence="2" type="ORF">A2721_00570</name>
</gene>
<accession>A0A1F5ZZ39</accession>
<dbReference type="AlphaFoldDB" id="A0A1F5ZZ39"/>
<dbReference type="InterPro" id="IPR043998">
    <property type="entry name" value="Put_Metallopep"/>
</dbReference>
<dbReference type="Proteomes" id="UP000177871">
    <property type="component" value="Unassembled WGS sequence"/>
</dbReference>
<protein>
    <recommendedName>
        <fullName evidence="1">Putative phage metallopeptidase domain-containing protein</fullName>
    </recommendedName>
</protein>
<organism evidence="2 3">
    <name type="scientific">Candidatus Gottesmanbacteria bacterium RIFCSPHIGHO2_01_FULL_47_48</name>
    <dbReference type="NCBI Taxonomy" id="1798381"/>
    <lineage>
        <taxon>Bacteria</taxon>
        <taxon>Candidatus Gottesmaniibacteriota</taxon>
    </lineage>
</organism>
<feature type="domain" description="Putative phage metallopeptidase" evidence="1">
    <location>
        <begin position="2"/>
        <end position="100"/>
    </location>
</feature>
<evidence type="ECO:0000313" key="3">
    <source>
        <dbReference type="Proteomes" id="UP000177871"/>
    </source>
</evidence>
<dbReference type="STRING" id="1798381.A2721_00570"/>
<dbReference type="EMBL" id="MFJK01000017">
    <property type="protein sequence ID" value="OGG17721.1"/>
    <property type="molecule type" value="Genomic_DNA"/>
</dbReference>
<dbReference type="Pfam" id="PF18894">
    <property type="entry name" value="PhageMetallopep"/>
    <property type="match status" value="1"/>
</dbReference>
<comment type="caution">
    <text evidence="2">The sequence shown here is derived from an EMBL/GenBank/DDBJ whole genome shotgun (WGS) entry which is preliminary data.</text>
</comment>
<name>A0A1F5ZZ39_9BACT</name>
<sequence>MTWEDAPDIQKRVVHILANLDLPHILGKNLIVYRSHGSTGRAIARIWSLPRVWQQALNVSPHYIIEVISERFDRQSHQDQDRTLIHELMHIPKTFSGALVSHRGHKHRIDRRSVEALYRQYVQNKNQS</sequence>
<reference evidence="2 3" key="1">
    <citation type="journal article" date="2016" name="Nat. Commun.">
        <title>Thousands of microbial genomes shed light on interconnected biogeochemical processes in an aquifer system.</title>
        <authorList>
            <person name="Anantharaman K."/>
            <person name="Brown C.T."/>
            <person name="Hug L.A."/>
            <person name="Sharon I."/>
            <person name="Castelle C.J."/>
            <person name="Probst A.J."/>
            <person name="Thomas B.C."/>
            <person name="Singh A."/>
            <person name="Wilkins M.J."/>
            <person name="Karaoz U."/>
            <person name="Brodie E.L."/>
            <person name="Williams K.H."/>
            <person name="Hubbard S.S."/>
            <person name="Banfield J.F."/>
        </authorList>
    </citation>
    <scope>NUCLEOTIDE SEQUENCE [LARGE SCALE GENOMIC DNA]</scope>
</reference>
<evidence type="ECO:0000259" key="1">
    <source>
        <dbReference type="Pfam" id="PF18894"/>
    </source>
</evidence>